<keyword evidence="1" id="KW-1133">Transmembrane helix</keyword>
<keyword evidence="1" id="KW-0472">Membrane</keyword>
<organism evidence="2 3">
    <name type="scientific">Massilia rubra</name>
    <dbReference type="NCBI Taxonomy" id="2607910"/>
    <lineage>
        <taxon>Bacteria</taxon>
        <taxon>Pseudomonadati</taxon>
        <taxon>Pseudomonadota</taxon>
        <taxon>Betaproteobacteria</taxon>
        <taxon>Burkholderiales</taxon>
        <taxon>Oxalobacteraceae</taxon>
        <taxon>Telluria group</taxon>
        <taxon>Massilia</taxon>
    </lineage>
</organism>
<accession>A0ABX0LS86</accession>
<feature type="transmembrane region" description="Helical" evidence="1">
    <location>
        <begin position="32"/>
        <end position="50"/>
    </location>
</feature>
<gene>
    <name evidence="2" type="ORF">F0185_29220</name>
</gene>
<feature type="transmembrane region" description="Helical" evidence="1">
    <location>
        <begin position="143"/>
        <end position="160"/>
    </location>
</feature>
<dbReference type="RefSeq" id="WP_167231182.1">
    <property type="nucleotide sequence ID" value="NZ_VUYU01000031.1"/>
</dbReference>
<evidence type="ECO:0000256" key="1">
    <source>
        <dbReference type="SAM" id="Phobius"/>
    </source>
</evidence>
<reference evidence="2 3" key="1">
    <citation type="submission" date="2019-09" db="EMBL/GenBank/DDBJ databases">
        <title>Taxonomy of Antarctic Massilia spp.: description of Massilia rubra sp. nov., Massilia aquatica sp. nov., Massilia mucilaginosa sp. nov., Massilia frigida sp. nov. isolated from streams, lakes and regoliths.</title>
        <authorList>
            <person name="Holochova P."/>
            <person name="Sedlacek I."/>
            <person name="Kralova S."/>
            <person name="Maslanova I."/>
            <person name="Busse H.-J."/>
            <person name="Stankova E."/>
            <person name="Vrbovska V."/>
            <person name="Kovarovic V."/>
            <person name="Bartak M."/>
            <person name="Svec P."/>
            <person name="Pantucek R."/>
        </authorList>
    </citation>
    <scope>NUCLEOTIDE SEQUENCE [LARGE SCALE GENOMIC DNA]</scope>
    <source>
        <strain evidence="2 3">CCM 8692</strain>
    </source>
</reference>
<evidence type="ECO:0000313" key="2">
    <source>
        <dbReference type="EMBL" id="NHZ37649.1"/>
    </source>
</evidence>
<proteinExistence type="predicted"/>
<dbReference type="Proteomes" id="UP000785613">
    <property type="component" value="Unassembled WGS sequence"/>
</dbReference>
<keyword evidence="1" id="KW-0812">Transmembrane</keyword>
<evidence type="ECO:0000313" key="3">
    <source>
        <dbReference type="Proteomes" id="UP000785613"/>
    </source>
</evidence>
<sequence>MNISPIRVEVIEARRSRKGGAIVLARPVPMKVAAACGGAIVLALALLLVFGEYSSKVRVKGQLVYAGGAIKAVAPQFGRIGARSVQPQEVIVAAFKDYVMSISLDKPVAAETVTPPPFFFFATQRAHGFWRYLWPFQSVRQTIITLALTAVLVIICSVVLPESVNFRVRLLIFLCFVITVVRELREQLPGKTTIAVSRGPARQLIPDLKHVILELGYTETSPSAKGDRFHFRPNPELSLFLPKHDVELFIADENIIEVLGAIGSLKQVIMKLNWKLET</sequence>
<protein>
    <submittedName>
        <fullName evidence="2">Uncharacterized protein</fullName>
    </submittedName>
</protein>
<dbReference type="EMBL" id="VUYU01000031">
    <property type="protein sequence ID" value="NHZ37649.1"/>
    <property type="molecule type" value="Genomic_DNA"/>
</dbReference>
<comment type="caution">
    <text evidence="2">The sequence shown here is derived from an EMBL/GenBank/DDBJ whole genome shotgun (WGS) entry which is preliminary data.</text>
</comment>
<name>A0ABX0LS86_9BURK</name>
<keyword evidence="3" id="KW-1185">Reference proteome</keyword>